<evidence type="ECO:0000313" key="2">
    <source>
        <dbReference type="Proteomes" id="UP000030745"/>
    </source>
</evidence>
<dbReference type="SUPFAM" id="SSF53649">
    <property type="entry name" value="Alkaline phosphatase-like"/>
    <property type="match status" value="1"/>
</dbReference>
<protein>
    <submittedName>
        <fullName evidence="1">Uncharacterized protein</fullName>
    </submittedName>
</protein>
<name>A0A067BQ66_SAPPC</name>
<accession>A0A067BQ66</accession>
<evidence type="ECO:0000313" key="1">
    <source>
        <dbReference type="EMBL" id="KDO16466.1"/>
    </source>
</evidence>
<sequence>MSKPVALTALVVFVVLAVVLTFAVLAWQVQAPKANDRLSSRSIMGFRALVLRLAFAVANAAAKDASGFGLAQHAVIFGLDGLDVRCLHQALDNGLAPHMHYLRSHGVYTDNARNNRPAVSLPNWATIFYGASVMFHGVTSNAWSYCAPSNLSVGIPSILPPCVVYPDLFS</sequence>
<proteinExistence type="predicted"/>
<dbReference type="KEGG" id="spar:SPRG_18008"/>
<dbReference type="GeneID" id="24139535"/>
<keyword evidence="2" id="KW-1185">Reference proteome</keyword>
<dbReference type="AlphaFoldDB" id="A0A067BQ66"/>
<reference evidence="1 2" key="1">
    <citation type="journal article" date="2013" name="PLoS Genet.">
        <title>Distinctive expansion of potential virulence genes in the genome of the oomycete fish pathogen Saprolegnia parasitica.</title>
        <authorList>
            <person name="Jiang R.H."/>
            <person name="de Bruijn I."/>
            <person name="Haas B.J."/>
            <person name="Belmonte R."/>
            <person name="Lobach L."/>
            <person name="Christie J."/>
            <person name="van den Ackerveken G."/>
            <person name="Bottin A."/>
            <person name="Bulone V."/>
            <person name="Diaz-Moreno S.M."/>
            <person name="Dumas B."/>
            <person name="Fan L."/>
            <person name="Gaulin E."/>
            <person name="Govers F."/>
            <person name="Grenville-Briggs L.J."/>
            <person name="Horner N.R."/>
            <person name="Levin J.Z."/>
            <person name="Mammella M."/>
            <person name="Meijer H.J."/>
            <person name="Morris P."/>
            <person name="Nusbaum C."/>
            <person name="Oome S."/>
            <person name="Phillips A.J."/>
            <person name="van Rooyen D."/>
            <person name="Rzeszutek E."/>
            <person name="Saraiva M."/>
            <person name="Secombes C.J."/>
            <person name="Seidl M.F."/>
            <person name="Snel B."/>
            <person name="Stassen J.H."/>
            <person name="Sykes S."/>
            <person name="Tripathy S."/>
            <person name="van den Berg H."/>
            <person name="Vega-Arreguin J.C."/>
            <person name="Wawra S."/>
            <person name="Young S.K."/>
            <person name="Zeng Q."/>
            <person name="Dieguez-Uribeondo J."/>
            <person name="Russ C."/>
            <person name="Tyler B.M."/>
            <person name="van West P."/>
        </authorList>
    </citation>
    <scope>NUCLEOTIDE SEQUENCE [LARGE SCALE GENOMIC DNA]</scope>
    <source>
        <strain evidence="1 2">CBS 223.65</strain>
    </source>
</reference>
<dbReference type="InterPro" id="IPR002591">
    <property type="entry name" value="Phosphodiest/P_Trfase"/>
</dbReference>
<organism evidence="1 2">
    <name type="scientific">Saprolegnia parasitica (strain CBS 223.65)</name>
    <dbReference type="NCBI Taxonomy" id="695850"/>
    <lineage>
        <taxon>Eukaryota</taxon>
        <taxon>Sar</taxon>
        <taxon>Stramenopiles</taxon>
        <taxon>Oomycota</taxon>
        <taxon>Saprolegniomycetes</taxon>
        <taxon>Saprolegniales</taxon>
        <taxon>Saprolegniaceae</taxon>
        <taxon>Saprolegnia</taxon>
    </lineage>
</organism>
<dbReference type="VEuPathDB" id="FungiDB:SPRG_18008"/>
<dbReference type="InterPro" id="IPR017850">
    <property type="entry name" value="Alkaline_phosphatase_core_sf"/>
</dbReference>
<feature type="non-terminal residue" evidence="1">
    <location>
        <position position="170"/>
    </location>
</feature>
<dbReference type="Proteomes" id="UP000030745">
    <property type="component" value="Unassembled WGS sequence"/>
</dbReference>
<dbReference type="Gene3D" id="3.40.720.10">
    <property type="entry name" value="Alkaline Phosphatase, subunit A"/>
    <property type="match status" value="1"/>
</dbReference>
<dbReference type="Pfam" id="PF01663">
    <property type="entry name" value="Phosphodiest"/>
    <property type="match status" value="1"/>
</dbReference>
<dbReference type="RefSeq" id="XP_012212825.1">
    <property type="nucleotide sequence ID" value="XM_012357435.1"/>
</dbReference>
<gene>
    <name evidence="1" type="ORF">SPRG_18008</name>
</gene>
<dbReference type="EMBL" id="KK584105">
    <property type="protein sequence ID" value="KDO16466.1"/>
    <property type="molecule type" value="Genomic_DNA"/>
</dbReference>